<reference evidence="2" key="1">
    <citation type="journal article" date="2019" name="Int. J. Syst. Evol. Microbiol.">
        <title>The Global Catalogue of Microorganisms (GCM) 10K type strain sequencing project: providing services to taxonomists for standard genome sequencing and annotation.</title>
        <authorList>
            <consortium name="The Broad Institute Genomics Platform"/>
            <consortium name="The Broad Institute Genome Sequencing Center for Infectious Disease"/>
            <person name="Wu L."/>
            <person name="Ma J."/>
        </authorList>
    </citation>
    <scope>NUCLEOTIDE SEQUENCE [LARGE SCALE GENOMIC DNA]</scope>
    <source>
        <strain evidence="2">KCTC 13528</strain>
    </source>
</reference>
<proteinExistence type="predicted"/>
<organism evidence="1 2">
    <name type="scientific">Jeotgalibacillus terrae</name>
    <dbReference type="NCBI Taxonomy" id="587735"/>
    <lineage>
        <taxon>Bacteria</taxon>
        <taxon>Bacillati</taxon>
        <taxon>Bacillota</taxon>
        <taxon>Bacilli</taxon>
        <taxon>Bacillales</taxon>
        <taxon>Caryophanaceae</taxon>
        <taxon>Jeotgalibacillus</taxon>
    </lineage>
</organism>
<evidence type="ECO:0008006" key="3">
    <source>
        <dbReference type="Google" id="ProtNLM"/>
    </source>
</evidence>
<sequence>MLVETRKTAAGTEYWDTKAQKTVFVKRGVKPSFEVTKNPKSMLTPEDPQLSVGGIDLATGKDTTIINGQPVDEKTDIDLDVMDAKQLLAFAKQNDIDVPGNMKKAETIRNHIEESLSTVEE</sequence>
<name>A0ABW5ZG79_9BACL</name>
<keyword evidence="2" id="KW-1185">Reference proteome</keyword>
<protein>
    <recommendedName>
        <fullName evidence="3">Rho termination factor N-terminal domain-containing protein</fullName>
    </recommendedName>
</protein>
<dbReference type="EMBL" id="JBHUPG010000008">
    <property type="protein sequence ID" value="MFD2911326.1"/>
    <property type="molecule type" value="Genomic_DNA"/>
</dbReference>
<dbReference type="RefSeq" id="WP_204727910.1">
    <property type="nucleotide sequence ID" value="NZ_JAFBDK010000001.1"/>
</dbReference>
<comment type="caution">
    <text evidence="1">The sequence shown here is derived from an EMBL/GenBank/DDBJ whole genome shotgun (WGS) entry which is preliminary data.</text>
</comment>
<evidence type="ECO:0000313" key="1">
    <source>
        <dbReference type="EMBL" id="MFD2911326.1"/>
    </source>
</evidence>
<evidence type="ECO:0000313" key="2">
    <source>
        <dbReference type="Proteomes" id="UP001597561"/>
    </source>
</evidence>
<dbReference type="Proteomes" id="UP001597561">
    <property type="component" value="Unassembled WGS sequence"/>
</dbReference>
<gene>
    <name evidence="1" type="ORF">ACFS5P_05520</name>
</gene>
<accession>A0ABW5ZG79</accession>